<gene>
    <name evidence="3" type="ORF">DA73_0227395</name>
    <name evidence="2" type="ORF">DA73_0400009750</name>
</gene>
<dbReference type="InterPro" id="IPR035093">
    <property type="entry name" value="RelE/ParE_toxin_dom_sf"/>
</dbReference>
<dbReference type="EMBL" id="JHEG04000001">
    <property type="protein sequence ID" value="KAF3885714.1"/>
    <property type="molecule type" value="Genomic_DNA"/>
</dbReference>
<keyword evidence="1" id="KW-1277">Toxin-antitoxin system</keyword>
<dbReference type="RefSeq" id="WP_038075801.1">
    <property type="nucleotide sequence ID" value="NZ_JHEG04000001.1"/>
</dbReference>
<dbReference type="SUPFAM" id="SSF143011">
    <property type="entry name" value="RelE-like"/>
    <property type="match status" value="1"/>
</dbReference>
<organism evidence="3">
    <name type="scientific">Tolypothrix bouteillei VB521301</name>
    <dbReference type="NCBI Taxonomy" id="1479485"/>
    <lineage>
        <taxon>Bacteria</taxon>
        <taxon>Bacillati</taxon>
        <taxon>Cyanobacteriota</taxon>
        <taxon>Cyanophyceae</taxon>
        <taxon>Nostocales</taxon>
        <taxon>Tolypothrichaceae</taxon>
        <taxon>Tolypothrix</taxon>
    </lineage>
</organism>
<dbReference type="OrthoDB" id="532796at2"/>
<accession>A0A0C1QSC7</accession>
<proteinExistence type="predicted"/>
<evidence type="ECO:0000313" key="4">
    <source>
        <dbReference type="Proteomes" id="UP000029738"/>
    </source>
</evidence>
<dbReference type="Proteomes" id="UP000029738">
    <property type="component" value="Unassembled WGS sequence"/>
</dbReference>
<sequence>MTRYKIEISSEAEEDLKFFKASDRKAILEYIILHLSDEPLTETRKKKKLRENPVAPWELKFKSFRIFYNVEAEVVTVIVVAVGKKEHNVLYIRGVEVKL</sequence>
<dbReference type="InterPro" id="IPR007712">
    <property type="entry name" value="RelE/ParE_toxin"/>
</dbReference>
<reference evidence="2" key="2">
    <citation type="submission" date="2019-11" db="EMBL/GenBank/DDBJ databases">
        <title>Improved Assembly of Tolypothrix boutellei genome.</title>
        <authorList>
            <person name="Sarangi A.N."/>
            <person name="Mukherjee M."/>
            <person name="Ghosh S."/>
            <person name="Singh D."/>
            <person name="Das A."/>
            <person name="Kant S."/>
            <person name="Prusty A."/>
            <person name="Tripathy S."/>
        </authorList>
    </citation>
    <scope>NUCLEOTIDE SEQUENCE</scope>
    <source>
        <strain evidence="2">VB521301</strain>
    </source>
</reference>
<name>A0A0C1QSC7_9CYAN</name>
<reference evidence="3" key="1">
    <citation type="journal article" date="2015" name="Genome Announc.">
        <title>Draft Genome Sequence of Tolypothrix boutellei Strain VB521301.</title>
        <authorList>
            <person name="Chandrababunaidu M.M."/>
            <person name="Singh D."/>
            <person name="Sen D."/>
            <person name="Bhan S."/>
            <person name="Das S."/>
            <person name="Gupta A."/>
            <person name="Adhikary S.P."/>
            <person name="Tripathy S."/>
        </authorList>
    </citation>
    <scope>NUCLEOTIDE SEQUENCE</scope>
    <source>
        <strain evidence="3">VB521301</strain>
    </source>
</reference>
<evidence type="ECO:0000313" key="3">
    <source>
        <dbReference type="EMBL" id="KIE08339.1"/>
    </source>
</evidence>
<protein>
    <submittedName>
        <fullName evidence="2">Type II toxin-antitoxin system RelE/ParE family toxin</fullName>
    </submittedName>
</protein>
<keyword evidence="4" id="KW-1185">Reference proteome</keyword>
<evidence type="ECO:0000256" key="1">
    <source>
        <dbReference type="ARBA" id="ARBA00022649"/>
    </source>
</evidence>
<dbReference type="EMBL" id="JHEG02000058">
    <property type="protein sequence ID" value="KIE08339.1"/>
    <property type="molecule type" value="Genomic_DNA"/>
</dbReference>
<dbReference type="Pfam" id="PF05016">
    <property type="entry name" value="ParE_toxin"/>
    <property type="match status" value="1"/>
</dbReference>
<dbReference type="STRING" id="1479485.DA73_0227395"/>
<dbReference type="AlphaFoldDB" id="A0A0C1QSC7"/>
<evidence type="ECO:0000313" key="2">
    <source>
        <dbReference type="EMBL" id="KAF3885714.1"/>
    </source>
</evidence>
<comment type="caution">
    <text evidence="3">The sequence shown here is derived from an EMBL/GenBank/DDBJ whole genome shotgun (WGS) entry which is preliminary data.</text>
</comment>
<dbReference type="Gene3D" id="3.30.2310.20">
    <property type="entry name" value="RelE-like"/>
    <property type="match status" value="1"/>
</dbReference>